<keyword evidence="2" id="KW-0694">RNA-binding</keyword>
<dbReference type="Pfam" id="PF15247">
    <property type="entry name" value="SLBP_RNA_bind"/>
    <property type="match status" value="1"/>
</dbReference>
<evidence type="ECO:0000256" key="1">
    <source>
        <dbReference type="ARBA" id="ARBA00006151"/>
    </source>
</evidence>
<dbReference type="GO" id="GO:0003729">
    <property type="term" value="F:mRNA binding"/>
    <property type="evidence" value="ECO:0000318"/>
    <property type="project" value="GO_Central"/>
</dbReference>
<protein>
    <submittedName>
        <fullName evidence="5">Stem-loop binding protein</fullName>
    </submittedName>
</protein>
<sequence>MSRLNSKECINIDNICTSDRQDLKSKNRVSERDRVRDRYEELEGSTTTRPLGSSGGRYSAGSGDRASSERARRSHHHASSSNKRRSTEDARNERHDRRDSRHGNHRRSERKNWHDDKDVKYSQSQKLDQNDRRSHRWSSDRVRGWDKDVIKKGSFTLDNKEYPSLSSDDQSSNCTPTRHPEKYRKVSESSTDWAVQVEEFEEEEARAKRDLHQYRRKLDLWSGSGSCSSEEQENKKTTKKETAMEEDRDVLIRRQKQIDFGKNTAAYDNYLHKVKRRNRLKGKHPYTPNKFQVTSRRSWDKQIRLWRIKLHEHDPPELMNIKTAKAKQAMIYDDSSSQASSECEVKMENELMNTSISSGISDCYLASNESSRRCTPTTELEAMETRASTANSESYREFEGDEDNTLTGFPEMSSSMVKIPTPTATPVEPNNYPSSPPLNTNDLVTALQRVAVTQQSYFPNNHTTTNPLCVSSNMPNNNMFQVVGSTSCSRPQPSISSPQEQLHKPNIFDEFNLDQCFLKDEELIL</sequence>
<feature type="compositionally biased region" description="Polar residues" evidence="3">
    <location>
        <begin position="164"/>
        <end position="176"/>
    </location>
</feature>
<evidence type="ECO:0000256" key="2">
    <source>
        <dbReference type="ARBA" id="ARBA00022884"/>
    </source>
</evidence>
<feature type="compositionally biased region" description="Low complexity" evidence="3">
    <location>
        <begin position="56"/>
        <end position="65"/>
    </location>
</feature>
<feature type="compositionally biased region" description="Basic residues" evidence="3">
    <location>
        <begin position="72"/>
        <end position="84"/>
    </location>
</feature>
<dbReference type="GO" id="GO:0071207">
    <property type="term" value="F:histone pre-mRNA stem-loop binding"/>
    <property type="evidence" value="ECO:0000318"/>
    <property type="project" value="GO_Central"/>
</dbReference>
<dbReference type="RefSeq" id="NP_999831.1">
    <property type="nucleotide sequence ID" value="NM_214666.1"/>
</dbReference>
<evidence type="ECO:0000256" key="3">
    <source>
        <dbReference type="SAM" id="MobiDB-lite"/>
    </source>
</evidence>
<dbReference type="GO" id="GO:0071204">
    <property type="term" value="C:histone pre-mRNA 3'end processing complex"/>
    <property type="evidence" value="ECO:0000318"/>
    <property type="project" value="GO_Central"/>
</dbReference>
<dbReference type="InParanoid" id="Q6RKA9"/>
<dbReference type="GO" id="GO:0051028">
    <property type="term" value="P:mRNA transport"/>
    <property type="evidence" value="ECO:0000318"/>
    <property type="project" value="GO_Central"/>
</dbReference>
<dbReference type="InterPro" id="IPR038294">
    <property type="entry name" value="SLBP_RNA_bind_sf"/>
</dbReference>
<feature type="domain" description="Histone RNA hairpin-binding protein RNA-binding" evidence="4">
    <location>
        <begin position="247"/>
        <end position="315"/>
    </location>
</feature>
<dbReference type="PANTHER" id="PTHR17408">
    <property type="entry name" value="HISTONE RNA HAIRPIN-BINDING PROTEIN"/>
    <property type="match status" value="1"/>
</dbReference>
<feature type="region of interest" description="Disordered" evidence="3">
    <location>
        <begin position="1"/>
        <end position="185"/>
    </location>
</feature>
<dbReference type="HOGENOM" id="CLU_039348_0_0_1"/>
<feature type="compositionally biased region" description="Basic and acidic residues" evidence="3">
    <location>
        <begin position="232"/>
        <end position="244"/>
    </location>
</feature>
<evidence type="ECO:0000313" key="6">
    <source>
        <dbReference type="EnsemblMetazoa" id="NP_999831"/>
    </source>
</evidence>
<organism evidence="5">
    <name type="scientific">Strongylocentrotus purpuratus</name>
    <name type="common">Purple sea urchin</name>
    <dbReference type="NCBI Taxonomy" id="7668"/>
    <lineage>
        <taxon>Eukaryota</taxon>
        <taxon>Metazoa</taxon>
        <taxon>Echinodermata</taxon>
        <taxon>Eleutherozoa</taxon>
        <taxon>Echinozoa</taxon>
        <taxon>Echinoidea</taxon>
        <taxon>Euechinoidea</taxon>
        <taxon>Echinacea</taxon>
        <taxon>Camarodonta</taxon>
        <taxon>Echinidea</taxon>
        <taxon>Strongylocentrotidae</taxon>
        <taxon>Strongylocentrotus</taxon>
    </lineage>
</organism>
<dbReference type="Proteomes" id="UP000007110">
    <property type="component" value="Unassembled WGS sequence"/>
</dbReference>
<dbReference type="GeneID" id="393083"/>
<dbReference type="PANTHER" id="PTHR17408:SF0">
    <property type="entry name" value="HISTONE RNA HAIRPIN-BINDING PROTEIN"/>
    <property type="match status" value="1"/>
</dbReference>
<evidence type="ECO:0000313" key="5">
    <source>
        <dbReference type="EMBL" id="AAR87748.1"/>
    </source>
</evidence>
<dbReference type="EMBL" id="AY495699">
    <property type="protein sequence ID" value="AAR87748.1"/>
    <property type="molecule type" value="mRNA"/>
</dbReference>
<feature type="compositionally biased region" description="Basic and acidic residues" evidence="3">
    <location>
        <begin position="19"/>
        <end position="41"/>
    </location>
</feature>
<dbReference type="FunFam" id="1.10.8.1120:FF:000001">
    <property type="entry name" value="Histone RNA hairpin-binding protein-like"/>
    <property type="match status" value="1"/>
</dbReference>
<dbReference type="OMA" id="KCSRRAW"/>
<dbReference type="AlphaFoldDB" id="Q6RKA9"/>
<reference evidence="7" key="2">
    <citation type="submission" date="2015-02" db="EMBL/GenBank/DDBJ databases">
        <title>Genome sequencing for Strongylocentrotus purpuratus.</title>
        <authorList>
            <person name="Murali S."/>
            <person name="Liu Y."/>
            <person name="Vee V."/>
            <person name="English A."/>
            <person name="Wang M."/>
            <person name="Skinner E."/>
            <person name="Han Y."/>
            <person name="Muzny D.M."/>
            <person name="Worley K.C."/>
            <person name="Gibbs R.A."/>
        </authorList>
    </citation>
    <scope>NUCLEOTIDE SEQUENCE</scope>
</reference>
<keyword evidence="7" id="KW-1185">Reference proteome</keyword>
<dbReference type="InterPro" id="IPR029344">
    <property type="entry name" value="SLBP_RNA_bind"/>
</dbReference>
<proteinExistence type="evidence at transcript level"/>
<reference evidence="6" key="3">
    <citation type="submission" date="2021-01" db="UniProtKB">
        <authorList>
            <consortium name="EnsemblMetazoa"/>
        </authorList>
    </citation>
    <scope>IDENTIFICATION</scope>
</reference>
<comment type="similarity">
    <text evidence="1">Belongs to the SLBP family.</text>
</comment>
<feature type="region of interest" description="Disordered" evidence="3">
    <location>
        <begin position="222"/>
        <end position="244"/>
    </location>
</feature>
<feature type="compositionally biased region" description="Basic and acidic residues" evidence="3">
    <location>
        <begin position="110"/>
        <end position="120"/>
    </location>
</feature>
<dbReference type="CTD" id="7884"/>
<reference evidence="5" key="1">
    <citation type="journal article" date="2004" name="Nucleic Acids Res.">
        <title>The sea urchin stem-loop-binding protein: a maternally expressed protein that probably functions in expression of multiple classes of histone mRNA.</title>
        <authorList>
            <person name="Robertson A.J."/>
            <person name="Howard J.T."/>
            <person name="Dominski Z."/>
            <person name="Schnackenberg B.J."/>
            <person name="Sumerel J.L."/>
            <person name="McCarthy J.J."/>
            <person name="Coffman J.A."/>
            <person name="Marzluff W.F."/>
        </authorList>
    </citation>
    <scope>NUCLEOTIDE SEQUENCE</scope>
</reference>
<evidence type="ECO:0000313" key="7">
    <source>
        <dbReference type="Proteomes" id="UP000007110"/>
    </source>
</evidence>
<feature type="compositionally biased region" description="Basic and acidic residues" evidence="3">
    <location>
        <begin position="128"/>
        <end position="151"/>
    </location>
</feature>
<dbReference type="EnsemblMetazoa" id="NM_214666">
    <property type="protein sequence ID" value="NP_999831"/>
    <property type="gene ID" value="GeneID_393083"/>
</dbReference>
<dbReference type="KEGG" id="spu:393083"/>
<evidence type="ECO:0000259" key="4">
    <source>
        <dbReference type="Pfam" id="PF15247"/>
    </source>
</evidence>
<dbReference type="InterPro" id="IPR026502">
    <property type="entry name" value="SLBP1/SLBP2"/>
</dbReference>
<feature type="compositionally biased region" description="Basic and acidic residues" evidence="3">
    <location>
        <begin position="85"/>
        <end position="102"/>
    </location>
</feature>
<feature type="region of interest" description="Disordered" evidence="3">
    <location>
        <begin position="375"/>
        <end position="402"/>
    </location>
</feature>
<dbReference type="GO" id="GO:0005737">
    <property type="term" value="C:cytoplasm"/>
    <property type="evidence" value="ECO:0000318"/>
    <property type="project" value="GO_Central"/>
</dbReference>
<dbReference type="GO" id="GO:0006398">
    <property type="term" value="P:mRNA 3'-end processing by stem-loop binding and cleavage"/>
    <property type="evidence" value="ECO:0000318"/>
    <property type="project" value="GO_Central"/>
</dbReference>
<dbReference type="OrthoDB" id="265795at2759"/>
<accession>Q6RKA9</accession>
<dbReference type="Gene3D" id="1.10.8.1120">
    <property type="entry name" value="Histone RNA hairpin-binding protein RNA-binding domain"/>
    <property type="match status" value="1"/>
</dbReference>
<name>Q6RKA9_STRPU</name>